<dbReference type="Proteomes" id="UP001488838">
    <property type="component" value="Unassembled WGS sequence"/>
</dbReference>
<dbReference type="EMBL" id="JBBHLL010000167">
    <property type="protein sequence ID" value="KAK7811696.1"/>
    <property type="molecule type" value="Genomic_DNA"/>
</dbReference>
<organism evidence="2 3">
    <name type="scientific">Myodes glareolus</name>
    <name type="common">Bank vole</name>
    <name type="synonym">Clethrionomys glareolus</name>
    <dbReference type="NCBI Taxonomy" id="447135"/>
    <lineage>
        <taxon>Eukaryota</taxon>
        <taxon>Metazoa</taxon>
        <taxon>Chordata</taxon>
        <taxon>Craniata</taxon>
        <taxon>Vertebrata</taxon>
        <taxon>Euteleostomi</taxon>
        <taxon>Mammalia</taxon>
        <taxon>Eutheria</taxon>
        <taxon>Euarchontoglires</taxon>
        <taxon>Glires</taxon>
        <taxon>Rodentia</taxon>
        <taxon>Myomorpha</taxon>
        <taxon>Muroidea</taxon>
        <taxon>Cricetidae</taxon>
        <taxon>Arvicolinae</taxon>
        <taxon>Myodes</taxon>
    </lineage>
</organism>
<sequence>MSKVSIIKDTNDPRDSHLAGQLVGCLGPLSPWWSSLLTWHGFDLCFCHYNDFPLALSSLSTGWREPCHRAMSHGPGERRRPMTQCINRYDGPNSWTEAKPWGLAIRHLRVTVRLFLVTHEVINREHHLADFTVEARLVPCLEGTEKKQTVSGLPPDSGLTDFKGLRGSGILDFNRFANTASRALGARGRFAEGNLEVTFLAGSSVESAAGQFCRENSTGSLRAAERLSRTSQSDPKPGGDPSLPARPGRKGLSRGRRALPRVARFPRVVRAAPPGPRLPLPLRPLGLPDFYFRFPCPRPSPKIGRSRVLPPATVGTMADDQNYVEELENVDSSSEDSVDAKPDRTSIISSIMRYVFSRCCAHQPSTVKRDCCASQALPLDTGSRRYDGWGRTPCDGREGKSWLTGFLSPPRNPPKAASGPTVIPDVGKQNADTAGSNLSGCHLSLRKIHWNER</sequence>
<proteinExistence type="predicted"/>
<accession>A0AAW0IB86</accession>
<dbReference type="AlphaFoldDB" id="A0AAW0IB86"/>
<keyword evidence="3" id="KW-1185">Reference proteome</keyword>
<feature type="region of interest" description="Disordered" evidence="1">
    <location>
        <begin position="219"/>
        <end position="257"/>
    </location>
</feature>
<evidence type="ECO:0000313" key="2">
    <source>
        <dbReference type="EMBL" id="KAK7811696.1"/>
    </source>
</evidence>
<comment type="caution">
    <text evidence="2">The sequence shown here is derived from an EMBL/GenBank/DDBJ whole genome shotgun (WGS) entry which is preliminary data.</text>
</comment>
<feature type="compositionally biased region" description="Basic residues" evidence="1">
    <location>
        <begin position="247"/>
        <end position="257"/>
    </location>
</feature>
<name>A0AAW0IB86_MYOGA</name>
<gene>
    <name evidence="2" type="ORF">U0070_023177</name>
</gene>
<evidence type="ECO:0000256" key="1">
    <source>
        <dbReference type="SAM" id="MobiDB-lite"/>
    </source>
</evidence>
<reference evidence="2 3" key="1">
    <citation type="journal article" date="2023" name="bioRxiv">
        <title>Conserved and derived expression patterns and positive selection on dental genes reveal complex evolutionary context of ever-growing rodent molars.</title>
        <authorList>
            <person name="Calamari Z.T."/>
            <person name="Song A."/>
            <person name="Cohen E."/>
            <person name="Akter M."/>
            <person name="Roy R.D."/>
            <person name="Hallikas O."/>
            <person name="Christensen M.M."/>
            <person name="Li P."/>
            <person name="Marangoni P."/>
            <person name="Jernvall J."/>
            <person name="Klein O.D."/>
        </authorList>
    </citation>
    <scope>NUCLEOTIDE SEQUENCE [LARGE SCALE GENOMIC DNA]</scope>
    <source>
        <strain evidence="2">V071</strain>
    </source>
</reference>
<protein>
    <submittedName>
        <fullName evidence="2">Uncharacterized protein</fullName>
    </submittedName>
</protein>
<evidence type="ECO:0000313" key="3">
    <source>
        <dbReference type="Proteomes" id="UP001488838"/>
    </source>
</evidence>